<dbReference type="InterPro" id="IPR011010">
    <property type="entry name" value="DNA_brk_join_enz"/>
</dbReference>
<evidence type="ECO:0000259" key="7">
    <source>
        <dbReference type="Pfam" id="PF01028"/>
    </source>
</evidence>
<dbReference type="RefSeq" id="WP_110128438.1">
    <property type="nucleotide sequence ID" value="NZ_QHLY01000012.1"/>
</dbReference>
<dbReference type="EMBL" id="QHLY01000012">
    <property type="protein sequence ID" value="PXA68792.1"/>
    <property type="molecule type" value="Genomic_DNA"/>
</dbReference>
<organism evidence="9 10">
    <name type="scientific">Cryobacterium arcticum</name>
    <dbReference type="NCBI Taxonomy" id="670052"/>
    <lineage>
        <taxon>Bacteria</taxon>
        <taxon>Bacillati</taxon>
        <taxon>Actinomycetota</taxon>
        <taxon>Actinomycetes</taxon>
        <taxon>Micrococcales</taxon>
        <taxon>Microbacteriaceae</taxon>
        <taxon>Cryobacterium</taxon>
    </lineage>
</organism>
<dbReference type="OrthoDB" id="9778962at2"/>
<dbReference type="SUPFAM" id="SSF55869">
    <property type="entry name" value="DNA topoisomerase I domain"/>
    <property type="match status" value="1"/>
</dbReference>
<gene>
    <name evidence="9" type="ORF">CTB96_11165</name>
</gene>
<feature type="domain" description="DNA topoisomerase IB N-terminal" evidence="8">
    <location>
        <begin position="21"/>
        <end position="69"/>
    </location>
</feature>
<evidence type="ECO:0000256" key="5">
    <source>
        <dbReference type="ARBA" id="ARBA00023125"/>
    </source>
</evidence>
<comment type="caution">
    <text evidence="9">The sequence shown here is derived from an EMBL/GenBank/DDBJ whole genome shotgun (WGS) entry which is preliminary data.</text>
</comment>
<dbReference type="SUPFAM" id="SSF56349">
    <property type="entry name" value="DNA breaking-rejoining enzymes"/>
    <property type="match status" value="1"/>
</dbReference>
<dbReference type="Gene3D" id="3.30.66.10">
    <property type="entry name" value="DNA topoisomerase I domain"/>
    <property type="match status" value="1"/>
</dbReference>
<evidence type="ECO:0000259" key="8">
    <source>
        <dbReference type="Pfam" id="PF21338"/>
    </source>
</evidence>
<dbReference type="EC" id="5.6.2.1" evidence="3"/>
<dbReference type="AlphaFoldDB" id="A0A317ZQL6"/>
<evidence type="ECO:0000313" key="9">
    <source>
        <dbReference type="EMBL" id="PXA68792.1"/>
    </source>
</evidence>
<name>A0A317ZQL6_9MICO</name>
<dbReference type="GO" id="GO:0003677">
    <property type="term" value="F:DNA binding"/>
    <property type="evidence" value="ECO:0007669"/>
    <property type="project" value="UniProtKB-KW"/>
</dbReference>
<comment type="similarity">
    <text evidence="2">Belongs to the type IB topoisomerase family.</text>
</comment>
<dbReference type="Proteomes" id="UP000246722">
    <property type="component" value="Unassembled WGS sequence"/>
</dbReference>
<accession>A0A317ZQL6</accession>
<dbReference type="Pfam" id="PF01028">
    <property type="entry name" value="Topoisom_I"/>
    <property type="match status" value="1"/>
</dbReference>
<dbReference type="InterPro" id="IPR035447">
    <property type="entry name" value="DNA_topo_I_N_sf"/>
</dbReference>
<dbReference type="InterPro" id="IPR014711">
    <property type="entry name" value="TopoI_cat_a-hlx-sub_euk"/>
</dbReference>
<comment type="catalytic activity">
    <reaction evidence="1">
        <text>ATP-independent breakage of single-stranded DNA, followed by passage and rejoining.</text>
        <dbReference type="EC" id="5.6.2.1"/>
    </reaction>
</comment>
<dbReference type="Pfam" id="PF21338">
    <property type="entry name" value="Top1B_N_bact"/>
    <property type="match status" value="1"/>
</dbReference>
<reference evidence="9 10" key="1">
    <citation type="submission" date="2018-05" db="EMBL/GenBank/DDBJ databases">
        <title>Genetic diversity of glacier-inhabiting Cryobacterium bacteria in China and description of Cryobacterium mengkeensis sp. nov. and Arthrobacter glacialis sp. nov.</title>
        <authorList>
            <person name="Liu Q."/>
            <person name="Xin Y.-H."/>
        </authorList>
    </citation>
    <scope>NUCLEOTIDE SEQUENCE [LARGE SCALE GENOMIC DNA]</scope>
    <source>
        <strain evidence="9 10">SK-1</strain>
    </source>
</reference>
<dbReference type="GO" id="GO:0003917">
    <property type="term" value="F:DNA topoisomerase type I (single strand cut, ATP-independent) activity"/>
    <property type="evidence" value="ECO:0007669"/>
    <property type="project" value="UniProtKB-EC"/>
</dbReference>
<keyword evidence="6 9" id="KW-0413">Isomerase</keyword>
<protein>
    <recommendedName>
        <fullName evidence="3">DNA topoisomerase</fullName>
        <ecNumber evidence="3">5.6.2.1</ecNumber>
    </recommendedName>
</protein>
<evidence type="ECO:0000256" key="2">
    <source>
        <dbReference type="ARBA" id="ARBA00006645"/>
    </source>
</evidence>
<evidence type="ECO:0000256" key="6">
    <source>
        <dbReference type="ARBA" id="ARBA00023235"/>
    </source>
</evidence>
<evidence type="ECO:0000256" key="4">
    <source>
        <dbReference type="ARBA" id="ARBA00023029"/>
    </source>
</evidence>
<dbReference type="GO" id="GO:0006265">
    <property type="term" value="P:DNA topological change"/>
    <property type="evidence" value="ECO:0007669"/>
    <property type="project" value="InterPro"/>
</dbReference>
<evidence type="ECO:0000256" key="1">
    <source>
        <dbReference type="ARBA" id="ARBA00000213"/>
    </source>
</evidence>
<sequence length="321" mass="34903">MRLRRSNTSGAGYARRRSGRGFSYLDAAGLVIADPELRARFAALAIPPAWKEVWIAPYANGHIQATGVDAAGRRQYLYHPDWRLKQDRVKFARALELAESLPRARGYVTRCLRQSGATRERALAAAFRILDSGALRIGSDRYAEENGSHGLTTLQRSHVSVEGDTVHFAFPAKSGQSWQSSLIDPDVAAFVRDAPDDSPDAPFLAWDDDGEPRTVSAADVNEFIKLHTGGDFTAKDFRTLRGTIAAAISLAKNGPEESKRARARALTAAMQAAAEVLGNTPTIARTSYVDPRVVDAFTAGETIDPARAASAESELRRLLLL</sequence>
<dbReference type="Gene3D" id="3.90.15.10">
    <property type="entry name" value="Topoisomerase I, Chain A, domain 3"/>
    <property type="match status" value="1"/>
</dbReference>
<dbReference type="PRINTS" id="PR00416">
    <property type="entry name" value="EUTPISMRASEI"/>
</dbReference>
<proteinExistence type="inferred from homology"/>
<dbReference type="PROSITE" id="PS52038">
    <property type="entry name" value="TOPO_IB_2"/>
    <property type="match status" value="1"/>
</dbReference>
<dbReference type="Gene3D" id="1.10.132.120">
    <property type="match status" value="1"/>
</dbReference>
<dbReference type="InterPro" id="IPR001631">
    <property type="entry name" value="TopoI"/>
</dbReference>
<keyword evidence="5" id="KW-0238">DNA-binding</keyword>
<evidence type="ECO:0000256" key="3">
    <source>
        <dbReference type="ARBA" id="ARBA00012891"/>
    </source>
</evidence>
<dbReference type="InterPro" id="IPR013500">
    <property type="entry name" value="TopoI_cat_euk"/>
</dbReference>
<keyword evidence="4" id="KW-0799">Topoisomerase</keyword>
<dbReference type="InterPro" id="IPR049331">
    <property type="entry name" value="Top1B_N_bact"/>
</dbReference>
<evidence type="ECO:0000313" key="10">
    <source>
        <dbReference type="Proteomes" id="UP000246722"/>
    </source>
</evidence>
<feature type="domain" description="DNA topoisomerase I catalytic core eukaryotic-type" evidence="7">
    <location>
        <begin position="82"/>
        <end position="286"/>
    </location>
</feature>
<keyword evidence="10" id="KW-1185">Reference proteome</keyword>